<feature type="compositionally biased region" description="Basic and acidic residues" evidence="2">
    <location>
        <begin position="231"/>
        <end position="241"/>
    </location>
</feature>
<sequence length="774" mass="84630">MSAHRPEPSPTRGPASSRLSRPNTTTTSEDSATTTTLSTTRNNDSRPANINEDDILSAAAYRNLADSQASLLRATSALEETFSSIRILRDHIAARRNGSSTSVEGTQTADTSMGPDHNAIVLSDSEPERRRTISETMALNEDLRAELDGQRQESELATLREGRAAVDAAGPRTTGASGYTPPQIQPQARRTSTQTSTAPLRFGPRPEFGRVTSQPRPESSTGQSRPVPRRPLLETHLRSPREGSSSTDSSTTLGRRVAARAAAGQSSGSRPSTSFNDIMDDIRRETRDMPAILERIRRLESSVPNVGERDAHWISQQNTSINNLMQEARALGVPTHSEAPTPTAGQRSAERTDPIDFPSPMSSSWFTPSPTFLPNTHISTSTTTTDRPRSLADHFGPPQLGSIQRRGSDPDVPPSFRERIAQLDAELEQQRERQVRLLARMSASQDASVSARDEAAATRWPVVTSDSPLNTEILAMEARLSDALETLNSVSGPGSSFETLRALTARDSASSSNDIEDDDPFSWLMPSRTPPAREAETRRTGRSVWPTTRDGASQNTNTYPFSETMAVFSGGRARRERGAQRTVLPPSGRGEAASSNASSSRRRRRGWARLDHDGNEIPTDEEEEYERNRAQMRARALQITASQPPERLTLTRSPPTVLPPPPPPAGRRLSFVPTTQPLFWPSSSSDVRVRINPARDLVPSELDRPITPHDDSDDEDYWRDAPPCPQTIGSSAPFVPSLLPLPRVDLPGSSSARAAKLKRPIRIADPMPMYCAGR</sequence>
<reference evidence="3 4" key="1">
    <citation type="journal article" date="2021" name="Environ. Microbiol.">
        <title>Gene family expansions and transcriptome signatures uncover fungal adaptations to wood decay.</title>
        <authorList>
            <person name="Hage H."/>
            <person name="Miyauchi S."/>
            <person name="Viragh M."/>
            <person name="Drula E."/>
            <person name="Min B."/>
            <person name="Chaduli D."/>
            <person name="Navarro D."/>
            <person name="Favel A."/>
            <person name="Norest M."/>
            <person name="Lesage-Meessen L."/>
            <person name="Balint B."/>
            <person name="Merenyi Z."/>
            <person name="de Eugenio L."/>
            <person name="Morin E."/>
            <person name="Martinez A.T."/>
            <person name="Baldrian P."/>
            <person name="Stursova M."/>
            <person name="Martinez M.J."/>
            <person name="Novotny C."/>
            <person name="Magnuson J.K."/>
            <person name="Spatafora J.W."/>
            <person name="Maurice S."/>
            <person name="Pangilinan J."/>
            <person name="Andreopoulos W."/>
            <person name="LaButti K."/>
            <person name="Hundley H."/>
            <person name="Na H."/>
            <person name="Kuo A."/>
            <person name="Barry K."/>
            <person name="Lipzen A."/>
            <person name="Henrissat B."/>
            <person name="Riley R."/>
            <person name="Ahrendt S."/>
            <person name="Nagy L.G."/>
            <person name="Grigoriev I.V."/>
            <person name="Martin F."/>
            <person name="Rosso M.N."/>
        </authorList>
    </citation>
    <scope>NUCLEOTIDE SEQUENCE [LARGE SCALE GENOMIC DNA]</scope>
    <source>
        <strain evidence="3 4">CIRM-BRFM 1785</strain>
    </source>
</reference>
<feature type="region of interest" description="Disordered" evidence="2">
    <location>
        <begin position="699"/>
        <end position="732"/>
    </location>
</feature>
<feature type="compositionally biased region" description="Low complexity" evidence="2">
    <location>
        <begin position="244"/>
        <end position="272"/>
    </location>
</feature>
<dbReference type="RefSeq" id="XP_047778820.1">
    <property type="nucleotide sequence ID" value="XM_047923745.1"/>
</dbReference>
<proteinExistence type="predicted"/>
<feature type="compositionally biased region" description="Polar residues" evidence="2">
    <location>
        <begin position="174"/>
        <end position="198"/>
    </location>
</feature>
<name>A0ABQ8KGM7_9APHY</name>
<accession>A0ABQ8KGM7</accession>
<evidence type="ECO:0000256" key="2">
    <source>
        <dbReference type="SAM" id="MobiDB-lite"/>
    </source>
</evidence>
<organism evidence="3 4">
    <name type="scientific">Rhodofomes roseus</name>
    <dbReference type="NCBI Taxonomy" id="34475"/>
    <lineage>
        <taxon>Eukaryota</taxon>
        <taxon>Fungi</taxon>
        <taxon>Dikarya</taxon>
        <taxon>Basidiomycota</taxon>
        <taxon>Agaricomycotina</taxon>
        <taxon>Agaricomycetes</taxon>
        <taxon>Polyporales</taxon>
        <taxon>Rhodofomes</taxon>
    </lineage>
</organism>
<feature type="coiled-coil region" evidence="1">
    <location>
        <begin position="133"/>
        <end position="160"/>
    </location>
</feature>
<evidence type="ECO:0000313" key="3">
    <source>
        <dbReference type="EMBL" id="KAH9836582.1"/>
    </source>
</evidence>
<feature type="region of interest" description="Disordered" evidence="2">
    <location>
        <begin position="647"/>
        <end position="667"/>
    </location>
</feature>
<evidence type="ECO:0000256" key="1">
    <source>
        <dbReference type="SAM" id="Coils"/>
    </source>
</evidence>
<comment type="caution">
    <text evidence="3">The sequence shown here is derived from an EMBL/GenBank/DDBJ whole genome shotgun (WGS) entry which is preliminary data.</text>
</comment>
<feature type="compositionally biased region" description="Polar residues" evidence="2">
    <location>
        <begin position="97"/>
        <end position="111"/>
    </location>
</feature>
<dbReference type="GeneID" id="72004477"/>
<feature type="region of interest" description="Disordered" evidence="2">
    <location>
        <begin position="161"/>
        <end position="279"/>
    </location>
</feature>
<feature type="region of interest" description="Disordered" evidence="2">
    <location>
        <begin position="96"/>
        <end position="120"/>
    </location>
</feature>
<dbReference type="Proteomes" id="UP000814176">
    <property type="component" value="Unassembled WGS sequence"/>
</dbReference>
<feature type="region of interest" description="Disordered" evidence="2">
    <location>
        <begin position="571"/>
        <end position="626"/>
    </location>
</feature>
<feature type="compositionally biased region" description="Low complexity" evidence="2">
    <location>
        <begin position="24"/>
        <end position="40"/>
    </location>
</feature>
<keyword evidence="1" id="KW-0175">Coiled coil</keyword>
<feature type="compositionally biased region" description="Polar residues" evidence="2">
    <location>
        <begin position="211"/>
        <end position="224"/>
    </location>
</feature>
<feature type="region of interest" description="Disordered" evidence="2">
    <location>
        <begin position="1"/>
        <end position="51"/>
    </location>
</feature>
<feature type="region of interest" description="Disordered" evidence="2">
    <location>
        <begin position="335"/>
        <end position="354"/>
    </location>
</feature>
<feature type="compositionally biased region" description="Low complexity" evidence="2">
    <location>
        <begin position="587"/>
        <end position="599"/>
    </location>
</feature>
<gene>
    <name evidence="3" type="ORF">C8Q71DRAFT_758641</name>
</gene>
<protein>
    <submittedName>
        <fullName evidence="3">Uncharacterized protein</fullName>
    </submittedName>
</protein>
<keyword evidence="4" id="KW-1185">Reference proteome</keyword>
<feature type="compositionally biased region" description="Basic and acidic residues" evidence="2">
    <location>
        <begin position="701"/>
        <end position="710"/>
    </location>
</feature>
<dbReference type="EMBL" id="JADCUA010000010">
    <property type="protein sequence ID" value="KAH9836582.1"/>
    <property type="molecule type" value="Genomic_DNA"/>
</dbReference>
<evidence type="ECO:0000313" key="4">
    <source>
        <dbReference type="Proteomes" id="UP000814176"/>
    </source>
</evidence>
<feature type="region of interest" description="Disordered" evidence="2">
    <location>
        <begin position="506"/>
        <end position="558"/>
    </location>
</feature>
<feature type="compositionally biased region" description="Pro residues" evidence="2">
    <location>
        <begin position="656"/>
        <end position="665"/>
    </location>
</feature>